<dbReference type="InterPro" id="IPR051605">
    <property type="entry name" value="CstA"/>
</dbReference>
<feature type="transmembrane region" description="Helical" evidence="7">
    <location>
        <begin position="42"/>
        <end position="64"/>
    </location>
</feature>
<dbReference type="GO" id="GO:0005886">
    <property type="term" value="C:plasma membrane"/>
    <property type="evidence" value="ECO:0007669"/>
    <property type="project" value="UniProtKB-SubCell"/>
</dbReference>
<evidence type="ECO:0000256" key="6">
    <source>
        <dbReference type="ARBA" id="ARBA00023136"/>
    </source>
</evidence>
<reference evidence="9 10" key="1">
    <citation type="submission" date="2017-02" db="EMBL/GenBank/DDBJ databases">
        <authorList>
            <person name="Peterson S.W."/>
        </authorList>
    </citation>
    <scope>NUCLEOTIDE SEQUENCE [LARGE SCALE GENOMIC DNA]</scope>
    <source>
        <strain evidence="9 10">M1</strain>
    </source>
</reference>
<feature type="transmembrane region" description="Helical" evidence="7">
    <location>
        <begin position="351"/>
        <end position="369"/>
    </location>
</feature>
<dbReference type="EMBL" id="FUZT01000002">
    <property type="protein sequence ID" value="SKC46377.1"/>
    <property type="molecule type" value="Genomic_DNA"/>
</dbReference>
<feature type="transmembrane region" description="Helical" evidence="7">
    <location>
        <begin position="324"/>
        <end position="345"/>
    </location>
</feature>
<evidence type="ECO:0000256" key="2">
    <source>
        <dbReference type="ARBA" id="ARBA00007755"/>
    </source>
</evidence>
<keyword evidence="5 7" id="KW-1133">Transmembrane helix</keyword>
<keyword evidence="4 7" id="KW-0812">Transmembrane</keyword>
<keyword evidence="10" id="KW-1185">Reference proteome</keyword>
<evidence type="ECO:0000256" key="7">
    <source>
        <dbReference type="SAM" id="Phobius"/>
    </source>
</evidence>
<name>A0A1T5J4B8_9FIRM</name>
<feature type="transmembrane region" description="Helical" evidence="7">
    <location>
        <begin position="223"/>
        <end position="248"/>
    </location>
</feature>
<feature type="transmembrane region" description="Helical" evidence="7">
    <location>
        <begin position="94"/>
        <end position="114"/>
    </location>
</feature>
<gene>
    <name evidence="9" type="ORF">SAMN02194393_00919</name>
</gene>
<feature type="transmembrane region" description="Helical" evidence="7">
    <location>
        <begin position="188"/>
        <end position="211"/>
    </location>
</feature>
<feature type="transmembrane region" description="Helical" evidence="7">
    <location>
        <begin position="70"/>
        <end position="87"/>
    </location>
</feature>
<accession>A0A1T5J4B8</accession>
<comment type="similarity">
    <text evidence="2">Belongs to the peptide transporter carbon starvation (CstA) (TC 2.A.114) family.</text>
</comment>
<keyword evidence="3" id="KW-1003">Cell membrane</keyword>
<dbReference type="AlphaFoldDB" id="A0A1T5J4B8"/>
<dbReference type="InterPro" id="IPR003706">
    <property type="entry name" value="CstA_N"/>
</dbReference>
<dbReference type="PANTHER" id="PTHR30252">
    <property type="entry name" value="INNER MEMBRANE PEPTIDE TRANSPORTER"/>
    <property type="match status" value="1"/>
</dbReference>
<feature type="transmembrane region" description="Helical" evidence="7">
    <location>
        <begin position="413"/>
        <end position="434"/>
    </location>
</feature>
<evidence type="ECO:0000313" key="9">
    <source>
        <dbReference type="EMBL" id="SKC46377.1"/>
    </source>
</evidence>
<dbReference type="GO" id="GO:0009267">
    <property type="term" value="P:cellular response to starvation"/>
    <property type="evidence" value="ECO:0007669"/>
    <property type="project" value="InterPro"/>
</dbReference>
<dbReference type="STRING" id="36842.SAMN02194393_00919"/>
<feature type="domain" description="CstA N-terminal" evidence="8">
    <location>
        <begin position="28"/>
        <end position="251"/>
    </location>
</feature>
<feature type="transmembrane region" description="Helical" evidence="7">
    <location>
        <begin position="148"/>
        <end position="168"/>
    </location>
</feature>
<evidence type="ECO:0000313" key="10">
    <source>
        <dbReference type="Proteomes" id="UP000190285"/>
    </source>
</evidence>
<feature type="transmembrane region" description="Helical" evidence="7">
    <location>
        <begin position="120"/>
        <end position="141"/>
    </location>
</feature>
<feature type="transmembrane region" description="Helical" evidence="7">
    <location>
        <begin position="381"/>
        <end position="401"/>
    </location>
</feature>
<proteinExistence type="inferred from homology"/>
<organism evidence="9 10">
    <name type="scientific">Maledivibacter halophilus</name>
    <dbReference type="NCBI Taxonomy" id="36842"/>
    <lineage>
        <taxon>Bacteria</taxon>
        <taxon>Bacillati</taxon>
        <taxon>Bacillota</taxon>
        <taxon>Clostridia</taxon>
        <taxon>Peptostreptococcales</taxon>
        <taxon>Caminicellaceae</taxon>
        <taxon>Maledivibacter</taxon>
    </lineage>
</organism>
<sequence length="452" mass="49562">MGKKTGKNLGRIGDKFIQTKEILRKILFENWINKSTGKLLSALYLVSSFLVTAMFLVVMSNTVVSVPESGIPVLLLIPMAMLFGICLKKNLPLLPMSIIFVIAILGICAVGANYPLHLKYNTWVIVFSIYTFFAISLPVWLLLAPRDYLNTVLVIGGMILGAIAILIVRPPILMPAFVGFNSISGPLWPMLLATITCGAASGVHGLISSGTTSRQLANQKDGFLVAFGGMQGETFMAGISAAMIMVMFNYNEFLNIAYKNPGGAFSQALGNSLSMLGIDPVWATTIGALTFSALLLTTLDSWARAGRYVMQELAGEKSIISKNSWISNAIYMAIAIFIMITIPYMDLWSGIAIGSLTLLTVPLCLMIVKRYEEEKPFNFKFNLFVTGPLAFVYPSAVAALIYQINGFIKSQNWVSLAMILFMTYTIGSLTVFTVKRLNRIKEARDSRKLEEV</sequence>
<dbReference type="Proteomes" id="UP000190285">
    <property type="component" value="Unassembled WGS sequence"/>
</dbReference>
<evidence type="ECO:0000259" key="8">
    <source>
        <dbReference type="Pfam" id="PF02554"/>
    </source>
</evidence>
<dbReference type="RefSeq" id="WP_079489700.1">
    <property type="nucleotide sequence ID" value="NZ_FUZT01000002.1"/>
</dbReference>
<comment type="subcellular location">
    <subcellularLocation>
        <location evidence="1">Cell membrane</location>
        <topology evidence="1">Multi-pass membrane protein</topology>
    </subcellularLocation>
</comment>
<dbReference type="OrthoDB" id="9761224at2"/>
<evidence type="ECO:0000256" key="5">
    <source>
        <dbReference type="ARBA" id="ARBA00022989"/>
    </source>
</evidence>
<dbReference type="Pfam" id="PF02554">
    <property type="entry name" value="CstA"/>
    <property type="match status" value="1"/>
</dbReference>
<keyword evidence="6 7" id="KW-0472">Membrane</keyword>
<protein>
    <submittedName>
        <fullName evidence="9">Carbon starvation protein</fullName>
    </submittedName>
</protein>
<feature type="transmembrane region" description="Helical" evidence="7">
    <location>
        <begin position="281"/>
        <end position="303"/>
    </location>
</feature>
<evidence type="ECO:0000256" key="3">
    <source>
        <dbReference type="ARBA" id="ARBA00022475"/>
    </source>
</evidence>
<evidence type="ECO:0000256" key="4">
    <source>
        <dbReference type="ARBA" id="ARBA00022692"/>
    </source>
</evidence>
<evidence type="ECO:0000256" key="1">
    <source>
        <dbReference type="ARBA" id="ARBA00004651"/>
    </source>
</evidence>
<dbReference type="PANTHER" id="PTHR30252:SF0">
    <property type="entry name" value="PEPTIDE TRANSPORTER CSTA"/>
    <property type="match status" value="1"/>
</dbReference>